<dbReference type="AlphaFoldDB" id="W4LLE6"/>
<dbReference type="Proteomes" id="UP000019141">
    <property type="component" value="Unassembled WGS sequence"/>
</dbReference>
<dbReference type="HOGENOM" id="CLU_2272259_0_0_7"/>
<sequence>MKMQFFSIPVLDPASAGDALNVFLAAHQVVQVDRQFVADGANSLWSVCVSYIDGEGRPEPERRSKRVDYREVLPAHEFAVFDKLRALRKELSDAEGVAGSPI</sequence>
<keyword evidence="2" id="KW-1185">Reference proteome</keyword>
<proteinExistence type="predicted"/>
<organism evidence="1 2">
    <name type="scientific">Entotheonella factor</name>
    <dbReference type="NCBI Taxonomy" id="1429438"/>
    <lineage>
        <taxon>Bacteria</taxon>
        <taxon>Pseudomonadati</taxon>
        <taxon>Nitrospinota/Tectimicrobiota group</taxon>
        <taxon>Candidatus Tectimicrobiota</taxon>
        <taxon>Candidatus Entotheonellia</taxon>
        <taxon>Candidatus Entotheonellales</taxon>
        <taxon>Candidatus Entotheonellaceae</taxon>
        <taxon>Candidatus Entotheonella</taxon>
    </lineage>
</organism>
<gene>
    <name evidence="1" type="ORF">ETSY1_19830</name>
</gene>
<accession>W4LLE6</accession>
<comment type="caution">
    <text evidence="1">The sequence shown here is derived from an EMBL/GenBank/DDBJ whole genome shotgun (WGS) entry which is preliminary data.</text>
</comment>
<name>W4LLE6_ENTF1</name>
<protein>
    <submittedName>
        <fullName evidence="1">Uncharacterized protein</fullName>
    </submittedName>
</protein>
<evidence type="ECO:0000313" key="2">
    <source>
        <dbReference type="Proteomes" id="UP000019141"/>
    </source>
</evidence>
<evidence type="ECO:0000313" key="1">
    <source>
        <dbReference type="EMBL" id="ETW98181.1"/>
    </source>
</evidence>
<dbReference type="EMBL" id="AZHW01000578">
    <property type="protein sequence ID" value="ETW98181.1"/>
    <property type="molecule type" value="Genomic_DNA"/>
</dbReference>
<reference evidence="1 2" key="1">
    <citation type="journal article" date="2014" name="Nature">
        <title>An environmental bacterial taxon with a large and distinct metabolic repertoire.</title>
        <authorList>
            <person name="Wilson M.C."/>
            <person name="Mori T."/>
            <person name="Ruckert C."/>
            <person name="Uria A.R."/>
            <person name="Helf M.J."/>
            <person name="Takada K."/>
            <person name="Gernert C."/>
            <person name="Steffens U.A."/>
            <person name="Heycke N."/>
            <person name="Schmitt S."/>
            <person name="Rinke C."/>
            <person name="Helfrich E.J."/>
            <person name="Brachmann A.O."/>
            <person name="Gurgui C."/>
            <person name="Wakimoto T."/>
            <person name="Kracht M."/>
            <person name="Crusemann M."/>
            <person name="Hentschel U."/>
            <person name="Abe I."/>
            <person name="Matsunaga S."/>
            <person name="Kalinowski J."/>
            <person name="Takeyama H."/>
            <person name="Piel J."/>
        </authorList>
    </citation>
    <scope>NUCLEOTIDE SEQUENCE [LARGE SCALE GENOMIC DNA]</scope>
    <source>
        <strain evidence="2">TSY1</strain>
    </source>
</reference>